<accession>A0A7I9W6L2</accession>
<evidence type="ECO:0000256" key="1">
    <source>
        <dbReference type="SAM" id="SignalP"/>
    </source>
</evidence>
<gene>
    <name evidence="2" type="ORF">MAGR_44800</name>
</gene>
<dbReference type="AlphaFoldDB" id="A0A7I9W6L2"/>
<dbReference type="EMBL" id="BLKS01000001">
    <property type="protein sequence ID" value="GFG53039.1"/>
    <property type="molecule type" value="Genomic_DNA"/>
</dbReference>
<reference evidence="2 3" key="1">
    <citation type="journal article" date="2019" name="Emerg. Microbes Infect.">
        <title>Comprehensive subspecies identification of 175 nontuberculous mycobacteria species based on 7547 genomic profiles.</title>
        <authorList>
            <person name="Matsumoto Y."/>
            <person name="Kinjo T."/>
            <person name="Motooka D."/>
            <person name="Nabeya D."/>
            <person name="Jung N."/>
            <person name="Uechi K."/>
            <person name="Horii T."/>
            <person name="Iida T."/>
            <person name="Fujita J."/>
            <person name="Nakamura S."/>
        </authorList>
    </citation>
    <scope>NUCLEOTIDE SEQUENCE [LARGE SCALE GENOMIC DNA]</scope>
    <source>
        <strain evidence="2 3">JCM 6377</strain>
    </source>
</reference>
<feature type="signal peptide" evidence="1">
    <location>
        <begin position="1"/>
        <end position="30"/>
    </location>
</feature>
<evidence type="ECO:0000313" key="2">
    <source>
        <dbReference type="EMBL" id="GFG53039.1"/>
    </source>
</evidence>
<feature type="chain" id="PRO_5029454767" description="Sulfur globule protein" evidence="1">
    <location>
        <begin position="31"/>
        <end position="90"/>
    </location>
</feature>
<dbReference type="Proteomes" id="UP000465302">
    <property type="component" value="Unassembled WGS sequence"/>
</dbReference>
<keyword evidence="1" id="KW-0732">Signal</keyword>
<comment type="caution">
    <text evidence="2">The sequence shown here is derived from an EMBL/GenBank/DDBJ whole genome shotgun (WGS) entry which is preliminary data.</text>
</comment>
<organism evidence="2 3">
    <name type="scientific">Mycolicibacterium agri</name>
    <name type="common">Mycobacterium agri</name>
    <dbReference type="NCBI Taxonomy" id="36811"/>
    <lineage>
        <taxon>Bacteria</taxon>
        <taxon>Bacillati</taxon>
        <taxon>Actinomycetota</taxon>
        <taxon>Actinomycetes</taxon>
        <taxon>Mycobacteriales</taxon>
        <taxon>Mycobacteriaceae</taxon>
        <taxon>Mycolicibacterium</taxon>
    </lineage>
</organism>
<proteinExistence type="predicted"/>
<name>A0A7I9W6L2_MYCAG</name>
<evidence type="ECO:0008006" key="4">
    <source>
        <dbReference type="Google" id="ProtNLM"/>
    </source>
</evidence>
<evidence type="ECO:0000313" key="3">
    <source>
        <dbReference type="Proteomes" id="UP000465302"/>
    </source>
</evidence>
<sequence>MNIKRGVAATLIAGAVGLSSLGLGSGVASAATPTPTWAASHAVDAPTVQTVGWHGRGGWGHHGHGFRGFRGYGPAHFPGWHPWGLRHWGW</sequence>
<dbReference type="RefSeq" id="WP_133119021.1">
    <property type="nucleotide sequence ID" value="NZ_BLKS01000001.1"/>
</dbReference>
<protein>
    <recommendedName>
        <fullName evidence="4">Sulfur globule protein</fullName>
    </recommendedName>
</protein>